<feature type="region of interest" description="Disordered" evidence="14">
    <location>
        <begin position="152"/>
        <end position="177"/>
    </location>
</feature>
<sequence length="483" mass="51996">MTFRLDDDDIQTRATSSIGKFKRLIATLLAVGSVVLLVGHASSTAAALATSIATGSGSSGAEVSVRYFDWTNNATTILSDFVKIKERFNAVRTGRSDIKLIDLAAQAGLHIHAGISIAGGQRDRDIDAIVDGLARHPNTIVSVSVYELIHGNSGSENHEGTQRRVLKHETSSPTMSSAQEAIQALQDAATAANVTASLPAIAIVLSDQDWLSIGDQGVPDAVDVIGVVIQPYDDAADASMSPIQYLTSRWNAIVQAFPNKKIVLAGTGWPTNGPIVKGHYPSFDTAQKFVADAMTWFSTGGGGDSPSLFAFEFVNSKRANFGLVDQAKQWKFDFTKPTKKSVPTYLAFANIDAKVVLGVNNALNQVTLLDWNGWTRDSKRTWVQRGNQYFSAATPPNSLGCMDVQVPVGSHKPLSQTPVSVSTCVSNDTQSWRYNVATKQLQHSAYKRNCLTVWPSNAYPTLSACAVAGSPQLPSQQFEKWSM</sequence>
<dbReference type="PANTHER" id="PTHR16631:SF17">
    <property type="entry name" value="GLUCAN ENDO-1,3-BETA-GLUCOSIDASE BTGC"/>
    <property type="match status" value="1"/>
</dbReference>
<reference evidence="16 17" key="1">
    <citation type="submission" date="2019-03" db="EMBL/GenBank/DDBJ databases">
        <authorList>
            <person name="Gaulin E."/>
            <person name="Dumas B."/>
        </authorList>
    </citation>
    <scope>NUCLEOTIDE SEQUENCE [LARGE SCALE GENOMIC DNA]</scope>
    <source>
        <strain evidence="16">CBS 568.67</strain>
    </source>
</reference>
<keyword evidence="7" id="KW-0325">Glycoprotein</keyword>
<evidence type="ECO:0000256" key="11">
    <source>
        <dbReference type="ARBA" id="ARBA00037649"/>
    </source>
</evidence>
<dbReference type="InterPro" id="IPR017853">
    <property type="entry name" value="GH"/>
</dbReference>
<dbReference type="AlphaFoldDB" id="A0A485KVG4"/>
<evidence type="ECO:0000256" key="7">
    <source>
        <dbReference type="ARBA" id="ARBA00023180"/>
    </source>
</evidence>
<dbReference type="GO" id="GO:0005886">
    <property type="term" value="C:plasma membrane"/>
    <property type="evidence" value="ECO:0007669"/>
    <property type="project" value="UniProtKB-SubCell"/>
</dbReference>
<dbReference type="SUPFAM" id="SSF51445">
    <property type="entry name" value="(Trans)glycosidases"/>
    <property type="match status" value="1"/>
</dbReference>
<dbReference type="EMBL" id="VJMH01005361">
    <property type="protein sequence ID" value="KAF0696868.1"/>
    <property type="molecule type" value="Genomic_DNA"/>
</dbReference>
<feature type="compositionally biased region" description="Basic and acidic residues" evidence="14">
    <location>
        <begin position="156"/>
        <end position="170"/>
    </location>
</feature>
<keyword evidence="4" id="KW-1003">Cell membrane</keyword>
<organism evidence="16 17">
    <name type="scientific">Aphanomyces stellatus</name>
    <dbReference type="NCBI Taxonomy" id="120398"/>
    <lineage>
        <taxon>Eukaryota</taxon>
        <taxon>Sar</taxon>
        <taxon>Stramenopiles</taxon>
        <taxon>Oomycota</taxon>
        <taxon>Saprolegniomycetes</taxon>
        <taxon>Saprolegniales</taxon>
        <taxon>Verrucalvaceae</taxon>
        <taxon>Aphanomyces</taxon>
    </lineage>
</organism>
<evidence type="ECO:0000256" key="10">
    <source>
        <dbReference type="ARBA" id="ARBA00023326"/>
    </source>
</evidence>
<dbReference type="InterPro" id="IPR050732">
    <property type="entry name" value="Beta-glucan_modifiers"/>
</dbReference>
<reference evidence="15" key="2">
    <citation type="submission" date="2019-06" db="EMBL/GenBank/DDBJ databases">
        <title>Genomics analysis of Aphanomyces spp. identifies a new class of oomycete effector associated with host adaptation.</title>
        <authorList>
            <person name="Gaulin E."/>
        </authorList>
    </citation>
    <scope>NUCLEOTIDE SEQUENCE</scope>
    <source>
        <strain evidence="15">CBS 578.67</strain>
    </source>
</reference>
<evidence type="ECO:0000256" key="5">
    <source>
        <dbReference type="ARBA" id="ARBA00022801"/>
    </source>
</evidence>
<dbReference type="GO" id="GO:0042973">
    <property type="term" value="F:glucan endo-1,3-beta-D-glucosidase activity"/>
    <property type="evidence" value="ECO:0007669"/>
    <property type="project" value="UniProtKB-EC"/>
</dbReference>
<dbReference type="Proteomes" id="UP000332933">
    <property type="component" value="Unassembled WGS sequence"/>
</dbReference>
<evidence type="ECO:0000256" key="12">
    <source>
        <dbReference type="ARBA" id="ARBA00042373"/>
    </source>
</evidence>
<keyword evidence="8" id="KW-0119">Carbohydrate metabolism</keyword>
<proteinExistence type="predicted"/>
<dbReference type="OrthoDB" id="77201at2759"/>
<name>A0A485KVG4_9STRA</name>
<evidence type="ECO:0000256" key="4">
    <source>
        <dbReference type="ARBA" id="ARBA00022475"/>
    </source>
</evidence>
<keyword evidence="10" id="KW-0624">Polysaccharide degradation</keyword>
<keyword evidence="6" id="KW-0472">Membrane</keyword>
<dbReference type="GO" id="GO:0000272">
    <property type="term" value="P:polysaccharide catabolic process"/>
    <property type="evidence" value="ECO:0007669"/>
    <property type="project" value="UniProtKB-KW"/>
</dbReference>
<dbReference type="GO" id="GO:0071555">
    <property type="term" value="P:cell wall organization"/>
    <property type="evidence" value="ECO:0007669"/>
    <property type="project" value="UniProtKB-KW"/>
</dbReference>
<dbReference type="SUPFAM" id="SSF50370">
    <property type="entry name" value="Ricin B-like lectins"/>
    <property type="match status" value="1"/>
</dbReference>
<evidence type="ECO:0000256" key="14">
    <source>
        <dbReference type="SAM" id="MobiDB-lite"/>
    </source>
</evidence>
<accession>A0A485KVG4</accession>
<evidence type="ECO:0000313" key="17">
    <source>
        <dbReference type="Proteomes" id="UP000332933"/>
    </source>
</evidence>
<evidence type="ECO:0000256" key="9">
    <source>
        <dbReference type="ARBA" id="ARBA00023316"/>
    </source>
</evidence>
<keyword evidence="9" id="KW-0961">Cell wall biogenesis/degradation</keyword>
<evidence type="ECO:0000256" key="6">
    <source>
        <dbReference type="ARBA" id="ARBA00023136"/>
    </source>
</evidence>
<evidence type="ECO:0000256" key="1">
    <source>
        <dbReference type="ARBA" id="ARBA00000382"/>
    </source>
</evidence>
<dbReference type="PANTHER" id="PTHR16631">
    <property type="entry name" value="GLUCAN 1,3-BETA-GLUCOSIDASE"/>
    <property type="match status" value="1"/>
</dbReference>
<keyword evidence="5" id="KW-0378">Hydrolase</keyword>
<keyword evidence="17" id="KW-1185">Reference proteome</keyword>
<gene>
    <name evidence="16" type="primary">Aste57867_12401</name>
    <name evidence="15" type="ORF">As57867_012355</name>
    <name evidence="16" type="ORF">ASTE57867_12401</name>
</gene>
<evidence type="ECO:0000313" key="15">
    <source>
        <dbReference type="EMBL" id="KAF0696868.1"/>
    </source>
</evidence>
<dbReference type="InterPro" id="IPR035992">
    <property type="entry name" value="Ricin_B-like_lectins"/>
</dbReference>
<comment type="subcellular location">
    <subcellularLocation>
        <location evidence="2">Cell membrane</location>
    </subcellularLocation>
</comment>
<evidence type="ECO:0000256" key="2">
    <source>
        <dbReference type="ARBA" id="ARBA00004236"/>
    </source>
</evidence>
<protein>
    <recommendedName>
        <fullName evidence="3">glucan endo-1,3-beta-D-glucosidase</fullName>
        <ecNumber evidence="3">3.2.1.39</ecNumber>
    </recommendedName>
    <alternativeName>
        <fullName evidence="13">Endo-1,3-beta-glucanase btgC</fullName>
    </alternativeName>
    <alternativeName>
        <fullName evidence="12">Laminarinase btgC</fullName>
    </alternativeName>
</protein>
<comment type="catalytic activity">
    <reaction evidence="1">
        <text>Hydrolysis of (1-&gt;3)-beta-D-glucosidic linkages in (1-&gt;3)-beta-D-glucans.</text>
        <dbReference type="EC" id="3.2.1.39"/>
    </reaction>
</comment>
<comment type="function">
    <text evidence="11">Glucanases play a role in cell expansion during growth, in cell-cell fusion during mating, and in spore release during sporulation. This enzyme may be involved in beta-glucan degradation. Active on laminarin and lichenan.</text>
</comment>
<dbReference type="Gene3D" id="3.20.20.80">
    <property type="entry name" value="Glycosidases"/>
    <property type="match status" value="1"/>
</dbReference>
<evidence type="ECO:0000256" key="13">
    <source>
        <dbReference type="ARBA" id="ARBA00043078"/>
    </source>
</evidence>
<evidence type="ECO:0000256" key="8">
    <source>
        <dbReference type="ARBA" id="ARBA00023277"/>
    </source>
</evidence>
<evidence type="ECO:0000313" key="16">
    <source>
        <dbReference type="EMBL" id="VFT89252.1"/>
    </source>
</evidence>
<dbReference type="EC" id="3.2.1.39" evidence="3"/>
<dbReference type="PROSITE" id="PS50231">
    <property type="entry name" value="RICIN_B_LECTIN"/>
    <property type="match status" value="1"/>
</dbReference>
<dbReference type="EMBL" id="CAADRA010005382">
    <property type="protein sequence ID" value="VFT89252.1"/>
    <property type="molecule type" value="Genomic_DNA"/>
</dbReference>
<evidence type="ECO:0000256" key="3">
    <source>
        <dbReference type="ARBA" id="ARBA00012780"/>
    </source>
</evidence>